<accession>A0ABW3DVM5</accession>
<dbReference type="Proteomes" id="UP001597024">
    <property type="component" value="Unassembled WGS sequence"/>
</dbReference>
<dbReference type="EMBL" id="JBHTHX010001093">
    <property type="protein sequence ID" value="MFD0887863.1"/>
    <property type="molecule type" value="Genomic_DNA"/>
</dbReference>
<comment type="caution">
    <text evidence="1">The sequence shown here is derived from an EMBL/GenBank/DDBJ whole genome shotgun (WGS) entry which is preliminary data.</text>
</comment>
<evidence type="ECO:0000313" key="1">
    <source>
        <dbReference type="EMBL" id="MFD0887863.1"/>
    </source>
</evidence>
<proteinExistence type="predicted"/>
<name>A0ABW3DVM5_9ACTN</name>
<evidence type="ECO:0008006" key="3">
    <source>
        <dbReference type="Google" id="ProtNLM"/>
    </source>
</evidence>
<organism evidence="1 2">
    <name type="scientific">Streptosporangium algeriense</name>
    <dbReference type="NCBI Taxonomy" id="1682748"/>
    <lineage>
        <taxon>Bacteria</taxon>
        <taxon>Bacillati</taxon>
        <taxon>Actinomycetota</taxon>
        <taxon>Actinomycetes</taxon>
        <taxon>Streptosporangiales</taxon>
        <taxon>Streptosporangiaceae</taxon>
        <taxon>Streptosporangium</taxon>
    </lineage>
</organism>
<keyword evidence="2" id="KW-1185">Reference proteome</keyword>
<sequence>MRTPGGPTATILARFRDAEHAYNAARRTSDRYAPGPQKDRAGAALNTTADQLAAVEAELTALDQHRLI</sequence>
<gene>
    <name evidence="1" type="ORF">ACFQ08_25260</name>
</gene>
<reference evidence="2" key="1">
    <citation type="journal article" date="2019" name="Int. J. Syst. Evol. Microbiol.">
        <title>The Global Catalogue of Microorganisms (GCM) 10K type strain sequencing project: providing services to taxonomists for standard genome sequencing and annotation.</title>
        <authorList>
            <consortium name="The Broad Institute Genomics Platform"/>
            <consortium name="The Broad Institute Genome Sequencing Center for Infectious Disease"/>
            <person name="Wu L."/>
            <person name="Ma J."/>
        </authorList>
    </citation>
    <scope>NUCLEOTIDE SEQUENCE [LARGE SCALE GENOMIC DNA]</scope>
    <source>
        <strain evidence="2">CCUG 62974</strain>
    </source>
</reference>
<protein>
    <recommendedName>
        <fullName evidence="3">Transposase</fullName>
    </recommendedName>
</protein>
<evidence type="ECO:0000313" key="2">
    <source>
        <dbReference type="Proteomes" id="UP001597024"/>
    </source>
</evidence>